<keyword evidence="3" id="KW-1185">Reference proteome</keyword>
<comment type="caution">
    <text evidence="2">The sequence shown here is derived from an EMBL/GenBank/DDBJ whole genome shotgun (WGS) entry which is preliminary data.</text>
</comment>
<evidence type="ECO:0000313" key="3">
    <source>
        <dbReference type="Proteomes" id="UP001430953"/>
    </source>
</evidence>
<feature type="region of interest" description="Disordered" evidence="1">
    <location>
        <begin position="39"/>
        <end position="60"/>
    </location>
</feature>
<dbReference type="EMBL" id="JADYXP020000012">
    <property type="protein sequence ID" value="KAL0113469.1"/>
    <property type="molecule type" value="Genomic_DNA"/>
</dbReference>
<reference evidence="2 3" key="1">
    <citation type="submission" date="2023-03" db="EMBL/GenBank/DDBJ databases">
        <title>High recombination rates correlate with genetic variation in Cardiocondyla obscurior ants.</title>
        <authorList>
            <person name="Errbii M."/>
        </authorList>
    </citation>
    <scope>NUCLEOTIDE SEQUENCE [LARGE SCALE GENOMIC DNA]</scope>
    <source>
        <strain evidence="2">Alpha-2009</strain>
        <tissue evidence="2">Whole body</tissue>
    </source>
</reference>
<gene>
    <name evidence="2" type="ORF">PUN28_012549</name>
</gene>
<evidence type="ECO:0000256" key="1">
    <source>
        <dbReference type="SAM" id="MobiDB-lite"/>
    </source>
</evidence>
<dbReference type="Proteomes" id="UP001430953">
    <property type="component" value="Unassembled WGS sequence"/>
</dbReference>
<dbReference type="AlphaFoldDB" id="A0AAW2FBZ9"/>
<name>A0AAW2FBZ9_9HYME</name>
<sequence>MTHNVAIVRNPKYASERFNFGSTNYRDCFVALVHKSRCGGSGRSKNHHYKASAETQLSTW</sequence>
<evidence type="ECO:0000313" key="2">
    <source>
        <dbReference type="EMBL" id="KAL0113469.1"/>
    </source>
</evidence>
<proteinExistence type="predicted"/>
<organism evidence="2 3">
    <name type="scientific">Cardiocondyla obscurior</name>
    <dbReference type="NCBI Taxonomy" id="286306"/>
    <lineage>
        <taxon>Eukaryota</taxon>
        <taxon>Metazoa</taxon>
        <taxon>Ecdysozoa</taxon>
        <taxon>Arthropoda</taxon>
        <taxon>Hexapoda</taxon>
        <taxon>Insecta</taxon>
        <taxon>Pterygota</taxon>
        <taxon>Neoptera</taxon>
        <taxon>Endopterygota</taxon>
        <taxon>Hymenoptera</taxon>
        <taxon>Apocrita</taxon>
        <taxon>Aculeata</taxon>
        <taxon>Formicoidea</taxon>
        <taxon>Formicidae</taxon>
        <taxon>Myrmicinae</taxon>
        <taxon>Cardiocondyla</taxon>
    </lineage>
</organism>
<protein>
    <submittedName>
        <fullName evidence="2">Uncharacterized protein</fullName>
    </submittedName>
</protein>
<accession>A0AAW2FBZ9</accession>